<gene>
    <name evidence="1" type="ORF">Csa_4G312870</name>
</gene>
<sequence length="97" mass="11133">MDQIMNKVGSYWFNQKASKEIGSIGDDINSLSTSIQGGTSWLVNKIKVQWRHAITMYWPRDIILVSLLQKIVHYFDSSSLVFRRKNAKTFARPAEGL</sequence>
<organism evidence="1 2">
    <name type="scientific">Cucumis sativus</name>
    <name type="common">Cucumber</name>
    <dbReference type="NCBI Taxonomy" id="3659"/>
    <lineage>
        <taxon>Eukaryota</taxon>
        <taxon>Viridiplantae</taxon>
        <taxon>Streptophyta</taxon>
        <taxon>Embryophyta</taxon>
        <taxon>Tracheophyta</taxon>
        <taxon>Spermatophyta</taxon>
        <taxon>Magnoliopsida</taxon>
        <taxon>eudicotyledons</taxon>
        <taxon>Gunneridae</taxon>
        <taxon>Pentapetalae</taxon>
        <taxon>rosids</taxon>
        <taxon>fabids</taxon>
        <taxon>Cucurbitales</taxon>
        <taxon>Cucurbitaceae</taxon>
        <taxon>Benincaseae</taxon>
        <taxon>Cucumis</taxon>
    </lineage>
</organism>
<reference evidence="1 2" key="4">
    <citation type="journal article" date="2011" name="BMC Genomics">
        <title>RNA-Seq improves annotation of protein-coding genes in the cucumber genome.</title>
        <authorList>
            <person name="Li Z."/>
            <person name="Zhang Z."/>
            <person name="Yan P."/>
            <person name="Huang S."/>
            <person name="Fei Z."/>
            <person name="Lin K."/>
        </authorList>
    </citation>
    <scope>NUCLEOTIDE SEQUENCE [LARGE SCALE GENOMIC DNA]</scope>
    <source>
        <strain evidence="2">cv. 9930</strain>
    </source>
</reference>
<proteinExistence type="predicted"/>
<dbReference type="Proteomes" id="UP000029981">
    <property type="component" value="Chromosome 4"/>
</dbReference>
<reference evidence="1 2" key="3">
    <citation type="journal article" date="2010" name="BMC Genomics">
        <title>Transcriptome sequencing and comparative analysis of cucumber flowers with different sex types.</title>
        <authorList>
            <person name="Guo S."/>
            <person name="Zheng Y."/>
            <person name="Joung J.G."/>
            <person name="Liu S."/>
            <person name="Zhang Z."/>
            <person name="Crasta O.R."/>
            <person name="Sobral B.W."/>
            <person name="Xu Y."/>
            <person name="Huang S."/>
            <person name="Fei Z."/>
        </authorList>
    </citation>
    <scope>NUCLEOTIDE SEQUENCE [LARGE SCALE GENOMIC DNA]</scope>
    <source>
        <strain evidence="2">cv. 9930</strain>
    </source>
</reference>
<dbReference type="AlphaFoldDB" id="A0A0A0KXN3"/>
<reference evidence="1 2" key="1">
    <citation type="journal article" date="2009" name="Nat. Genet.">
        <title>The genome of the cucumber, Cucumis sativus L.</title>
        <authorList>
            <person name="Huang S."/>
            <person name="Li R."/>
            <person name="Zhang Z."/>
            <person name="Li L."/>
            <person name="Gu X."/>
            <person name="Fan W."/>
            <person name="Lucas W.J."/>
            <person name="Wang X."/>
            <person name="Xie B."/>
            <person name="Ni P."/>
            <person name="Ren Y."/>
            <person name="Zhu H."/>
            <person name="Li J."/>
            <person name="Lin K."/>
            <person name="Jin W."/>
            <person name="Fei Z."/>
            <person name="Li G."/>
            <person name="Staub J."/>
            <person name="Kilian A."/>
            <person name="van der Vossen E.A."/>
            <person name="Wu Y."/>
            <person name="Guo J."/>
            <person name="He J."/>
            <person name="Jia Z."/>
            <person name="Ren Y."/>
            <person name="Tian G."/>
            <person name="Lu Y."/>
            <person name="Ruan J."/>
            <person name="Qian W."/>
            <person name="Wang M."/>
            <person name="Huang Q."/>
            <person name="Li B."/>
            <person name="Xuan Z."/>
            <person name="Cao J."/>
            <person name="Asan"/>
            <person name="Wu Z."/>
            <person name="Zhang J."/>
            <person name="Cai Q."/>
            <person name="Bai Y."/>
            <person name="Zhao B."/>
            <person name="Han Y."/>
            <person name="Li Y."/>
            <person name="Li X."/>
            <person name="Wang S."/>
            <person name="Shi Q."/>
            <person name="Liu S."/>
            <person name="Cho W.K."/>
            <person name="Kim J.Y."/>
            <person name="Xu Y."/>
            <person name="Heller-Uszynska K."/>
            <person name="Miao H."/>
            <person name="Cheng Z."/>
            <person name="Zhang S."/>
            <person name="Wu J."/>
            <person name="Yang Y."/>
            <person name="Kang H."/>
            <person name="Li M."/>
            <person name="Liang H."/>
            <person name="Ren X."/>
            <person name="Shi Z."/>
            <person name="Wen M."/>
            <person name="Jian M."/>
            <person name="Yang H."/>
            <person name="Zhang G."/>
            <person name="Yang Z."/>
            <person name="Chen R."/>
            <person name="Liu S."/>
            <person name="Li J."/>
            <person name="Ma L."/>
            <person name="Liu H."/>
            <person name="Zhou Y."/>
            <person name="Zhao J."/>
            <person name="Fang X."/>
            <person name="Li G."/>
            <person name="Fang L."/>
            <person name="Li Y."/>
            <person name="Liu D."/>
            <person name="Zheng H."/>
            <person name="Zhang Y."/>
            <person name="Qin N."/>
            <person name="Li Z."/>
            <person name="Yang G."/>
            <person name="Yang S."/>
            <person name="Bolund L."/>
            <person name="Kristiansen K."/>
            <person name="Zheng H."/>
            <person name="Li S."/>
            <person name="Zhang X."/>
            <person name="Yang H."/>
            <person name="Wang J."/>
            <person name="Sun R."/>
            <person name="Zhang B."/>
            <person name="Jiang S."/>
            <person name="Wang J."/>
            <person name="Du Y."/>
            <person name="Li S."/>
        </authorList>
    </citation>
    <scope>NUCLEOTIDE SEQUENCE [LARGE SCALE GENOMIC DNA]</scope>
    <source>
        <strain evidence="2">cv. 9930</strain>
    </source>
</reference>
<dbReference type="EMBL" id="CM002925">
    <property type="protein sequence ID" value="KGN54405.1"/>
    <property type="molecule type" value="Genomic_DNA"/>
</dbReference>
<keyword evidence="2" id="KW-1185">Reference proteome</keyword>
<accession>A0A0A0KXN3</accession>
<evidence type="ECO:0000313" key="2">
    <source>
        <dbReference type="Proteomes" id="UP000029981"/>
    </source>
</evidence>
<dbReference type="STRING" id="3659.A0A0A0KXN3"/>
<dbReference type="Gramene" id="KGN54405">
    <property type="protein sequence ID" value="KGN54405"/>
    <property type="gene ID" value="Csa_4G312870"/>
</dbReference>
<name>A0A0A0KXN3_CUCSA</name>
<reference evidence="1 2" key="2">
    <citation type="journal article" date="2009" name="PLoS ONE">
        <title>An integrated genetic and cytogenetic map of the cucumber genome.</title>
        <authorList>
            <person name="Ren Y."/>
            <person name="Zhang Z."/>
            <person name="Liu J."/>
            <person name="Staub J.E."/>
            <person name="Han Y."/>
            <person name="Cheng Z."/>
            <person name="Li X."/>
            <person name="Lu J."/>
            <person name="Miao H."/>
            <person name="Kang H."/>
            <person name="Xie B."/>
            <person name="Gu X."/>
            <person name="Wang X."/>
            <person name="Du Y."/>
            <person name="Jin W."/>
            <person name="Huang S."/>
        </authorList>
    </citation>
    <scope>NUCLEOTIDE SEQUENCE [LARGE SCALE GENOMIC DNA]</scope>
    <source>
        <strain evidence="2">cv. 9930</strain>
    </source>
</reference>
<protein>
    <submittedName>
        <fullName evidence="1">Uncharacterized protein</fullName>
    </submittedName>
</protein>
<evidence type="ECO:0000313" key="1">
    <source>
        <dbReference type="EMBL" id="KGN54405.1"/>
    </source>
</evidence>